<keyword evidence="3" id="KW-0597">Phosphoprotein</keyword>
<keyword evidence="6" id="KW-0902">Two-component regulatory system</keyword>
<dbReference type="EMBL" id="OJIN01000146">
    <property type="protein sequence ID" value="SPD74421.1"/>
    <property type="molecule type" value="Genomic_DNA"/>
</dbReference>
<dbReference type="Gene3D" id="1.10.287.130">
    <property type="match status" value="1"/>
</dbReference>
<reference evidence="8" key="1">
    <citation type="submission" date="2018-01" db="EMBL/GenBank/DDBJ databases">
        <authorList>
            <person name="Regsiter A."/>
            <person name="William W."/>
        </authorList>
    </citation>
    <scope>NUCLEOTIDE SEQUENCE</scope>
    <source>
        <strain evidence="8">TRIP AH-1</strain>
    </source>
</reference>
<evidence type="ECO:0000259" key="7">
    <source>
        <dbReference type="PROSITE" id="PS50109"/>
    </source>
</evidence>
<dbReference type="InterPro" id="IPR005467">
    <property type="entry name" value="His_kinase_dom"/>
</dbReference>
<dbReference type="PANTHER" id="PTHR44936">
    <property type="entry name" value="SENSOR PROTEIN CREC"/>
    <property type="match status" value="1"/>
</dbReference>
<feature type="domain" description="Histidine kinase" evidence="7">
    <location>
        <begin position="501"/>
        <end position="716"/>
    </location>
</feature>
<dbReference type="AlphaFoldDB" id="A0A445MYJ1"/>
<dbReference type="Pfam" id="PF02518">
    <property type="entry name" value="HATPase_c"/>
    <property type="match status" value="1"/>
</dbReference>
<dbReference type="InterPro" id="IPR003594">
    <property type="entry name" value="HATPase_dom"/>
</dbReference>
<evidence type="ECO:0000256" key="5">
    <source>
        <dbReference type="ARBA" id="ARBA00022777"/>
    </source>
</evidence>
<gene>
    <name evidence="8" type="ORF">PITCH_A230107</name>
</gene>
<keyword evidence="5" id="KW-0418">Kinase</keyword>
<organism evidence="8">
    <name type="scientific">uncultured Desulfobacterium sp</name>
    <dbReference type="NCBI Taxonomy" id="201089"/>
    <lineage>
        <taxon>Bacteria</taxon>
        <taxon>Pseudomonadati</taxon>
        <taxon>Thermodesulfobacteriota</taxon>
        <taxon>Desulfobacteria</taxon>
        <taxon>Desulfobacterales</taxon>
        <taxon>Desulfobacteriaceae</taxon>
        <taxon>Desulfobacterium</taxon>
        <taxon>environmental samples</taxon>
    </lineage>
</organism>
<evidence type="ECO:0000256" key="2">
    <source>
        <dbReference type="ARBA" id="ARBA00012438"/>
    </source>
</evidence>
<dbReference type="GO" id="GO:0004673">
    <property type="term" value="F:protein histidine kinase activity"/>
    <property type="evidence" value="ECO:0007669"/>
    <property type="project" value="UniProtKB-EC"/>
</dbReference>
<accession>A0A445MYJ1</accession>
<evidence type="ECO:0000256" key="4">
    <source>
        <dbReference type="ARBA" id="ARBA00022679"/>
    </source>
</evidence>
<dbReference type="PROSITE" id="PS50109">
    <property type="entry name" value="HIS_KIN"/>
    <property type="match status" value="1"/>
</dbReference>
<dbReference type="InterPro" id="IPR036890">
    <property type="entry name" value="HATPase_C_sf"/>
</dbReference>
<dbReference type="Gene3D" id="3.30.565.10">
    <property type="entry name" value="Histidine kinase-like ATPase, C-terminal domain"/>
    <property type="match status" value="2"/>
</dbReference>
<dbReference type="PRINTS" id="PR00344">
    <property type="entry name" value="BCTRLSENSOR"/>
</dbReference>
<dbReference type="Pfam" id="PF13589">
    <property type="entry name" value="HATPase_c_3"/>
    <property type="match status" value="1"/>
</dbReference>
<proteinExistence type="predicted"/>
<protein>
    <recommendedName>
        <fullName evidence="2">histidine kinase</fullName>
        <ecNumber evidence="2">2.7.13.3</ecNumber>
    </recommendedName>
</protein>
<evidence type="ECO:0000256" key="3">
    <source>
        <dbReference type="ARBA" id="ARBA00022553"/>
    </source>
</evidence>
<evidence type="ECO:0000313" key="8">
    <source>
        <dbReference type="EMBL" id="SPD74421.1"/>
    </source>
</evidence>
<keyword evidence="4" id="KW-0808">Transferase</keyword>
<evidence type="ECO:0000256" key="6">
    <source>
        <dbReference type="ARBA" id="ARBA00023012"/>
    </source>
</evidence>
<dbReference type="InterPro" id="IPR050980">
    <property type="entry name" value="2C_sensor_his_kinase"/>
</dbReference>
<dbReference type="InterPro" id="IPR004358">
    <property type="entry name" value="Sig_transdc_His_kin-like_C"/>
</dbReference>
<evidence type="ECO:0000256" key="1">
    <source>
        <dbReference type="ARBA" id="ARBA00000085"/>
    </source>
</evidence>
<name>A0A445MYJ1_9BACT</name>
<comment type="catalytic activity">
    <reaction evidence="1">
        <text>ATP + protein L-histidine = ADP + protein N-phospho-L-histidine.</text>
        <dbReference type="EC" id="2.7.13.3"/>
    </reaction>
</comment>
<dbReference type="SMART" id="SM00387">
    <property type="entry name" value="HATPase_c"/>
    <property type="match status" value="1"/>
</dbReference>
<dbReference type="GO" id="GO:0000160">
    <property type="term" value="P:phosphorelay signal transduction system"/>
    <property type="evidence" value="ECO:0007669"/>
    <property type="project" value="UniProtKB-KW"/>
</dbReference>
<dbReference type="EC" id="2.7.13.3" evidence="2"/>
<dbReference type="PANTHER" id="PTHR44936:SF9">
    <property type="entry name" value="SENSOR PROTEIN CREC"/>
    <property type="match status" value="1"/>
</dbReference>
<sequence>MARTSNEKSGFDRIPFRMHPRVFAALGADLVTNDVVAVIELVKNSYDAFARNVWLRFRDDPSRGAFLEIEDDGNGMTRDIIEQVWCLVATPFKEHNPLTKSGQKVRRVAGEKGLGRLSVARLGERLDMLTQAPGAPCWEVNVNWSDISAGDDLSGSYAECRSCPEVTPFEKSGTLLRILGLKGQWDNDRISDLEDNLARLISPFSDLGDFNIFLSGFGDSEIEEVKIESPEFLAKPKYSVSGGADGNGNVRGTYRFAPISGGRVREKELKIAWEQIYDVIQDRTRFRFSDDRASCGPFTFEIRAWDIAADDTQEIAERFDFQKSQVRKAIRAHKGISVYRNGVLVLPKSDNARDWLGLDLRRVSKVGTRLSTSQVVGYVSITAEDNPRIEDTSDRERLASCIEVAEFEEILKAVVALLENERDEDRIKPDRERPMDDLFAALSAEDLVAEVIALSDEGADASEAIPLLRAFSSSLDAARKTIQERFIYYSRLATVGTIAQMLVHEIRNRTTAFGSFLDFIKNRFGPFKDKDIEEEFRCTDNAVNALERLADTFAPLASRGFRRRKRQSILEDQIRDCLALHRGEIEKKYVRCNVPDSITAVAVDPGELDAIILNLVTNAVYWMGDVPKENRELEFRLIPINNGERVRVWIHDTGPGLNEEDVEKVFWPGVTRKPGGIGMGLTVASELVAAYGGRMSTKHPGTKGGASFAFDLPLRKQG</sequence>
<dbReference type="SUPFAM" id="SSF55874">
    <property type="entry name" value="ATPase domain of HSP90 chaperone/DNA topoisomerase II/histidine kinase"/>
    <property type="match status" value="2"/>
</dbReference>